<organism evidence="3 4">
    <name type="scientific">Candidatus Alloenteromonas pullicola</name>
    <dbReference type="NCBI Taxonomy" id="2840784"/>
    <lineage>
        <taxon>Bacteria</taxon>
        <taxon>Bacillati</taxon>
        <taxon>Bacillota</taxon>
        <taxon>Bacillota incertae sedis</taxon>
        <taxon>Candidatus Alloenteromonas</taxon>
    </lineage>
</organism>
<accession>A0A9D1S304</accession>
<dbReference type="InterPro" id="IPR023582">
    <property type="entry name" value="Impact"/>
</dbReference>
<dbReference type="InterPro" id="IPR036956">
    <property type="entry name" value="Impact_N_sf"/>
</dbReference>
<dbReference type="Proteomes" id="UP000824070">
    <property type="component" value="Unassembled WGS sequence"/>
</dbReference>
<evidence type="ECO:0000313" key="3">
    <source>
        <dbReference type="EMBL" id="HIU45350.1"/>
    </source>
</evidence>
<dbReference type="PANTHER" id="PTHR16301">
    <property type="entry name" value="IMPACT-RELATED"/>
    <property type="match status" value="1"/>
</dbReference>
<dbReference type="AlphaFoldDB" id="A0A9D1S304"/>
<evidence type="ECO:0000256" key="1">
    <source>
        <dbReference type="ARBA" id="ARBA00007665"/>
    </source>
</evidence>
<feature type="domain" description="Impact N-terminal" evidence="2">
    <location>
        <begin position="18"/>
        <end position="118"/>
    </location>
</feature>
<dbReference type="EMBL" id="DVMV01000024">
    <property type="protein sequence ID" value="HIU45350.1"/>
    <property type="molecule type" value="Genomic_DNA"/>
</dbReference>
<evidence type="ECO:0000259" key="2">
    <source>
        <dbReference type="Pfam" id="PF01205"/>
    </source>
</evidence>
<proteinExistence type="inferred from homology"/>
<gene>
    <name evidence="3" type="ORF">IAC52_03520</name>
</gene>
<dbReference type="SUPFAM" id="SSF54211">
    <property type="entry name" value="Ribosomal protein S5 domain 2-like"/>
    <property type="match status" value="1"/>
</dbReference>
<comment type="caution">
    <text evidence="3">The sequence shown here is derived from an EMBL/GenBank/DDBJ whole genome shotgun (WGS) entry which is preliminary data.</text>
</comment>
<dbReference type="GO" id="GO:0006446">
    <property type="term" value="P:regulation of translational initiation"/>
    <property type="evidence" value="ECO:0007669"/>
    <property type="project" value="TreeGrafter"/>
</dbReference>
<name>A0A9D1S304_9FIRM</name>
<reference evidence="3" key="1">
    <citation type="submission" date="2020-10" db="EMBL/GenBank/DDBJ databases">
        <authorList>
            <person name="Gilroy R."/>
        </authorList>
    </citation>
    <scope>NUCLEOTIDE SEQUENCE</scope>
    <source>
        <strain evidence="3">ChiGjej1B1-22543</strain>
    </source>
</reference>
<dbReference type="Pfam" id="PF01205">
    <property type="entry name" value="Impact_N"/>
    <property type="match status" value="1"/>
</dbReference>
<sequence length="204" mass="22274">MSERYIYSPSNGESEMLGSRFLAYAFPCQSFEEAKGLLEEVVEANKKAAHIPYGYLGPDKEAYSEDGEPANSSGRPLLDLLRGEGICGLVAVARYFGGRKLGVGNLRRKVVEAAKAALSSCRYAVMSVRYSQSCSLPYSEFEQLSRLASRLGLSIESATYGEEVSFRLISDGMIDPAIAFPPLRGRLGEKEQISSLQEVADAHQ</sequence>
<dbReference type="GO" id="GO:0005737">
    <property type="term" value="C:cytoplasm"/>
    <property type="evidence" value="ECO:0007669"/>
    <property type="project" value="TreeGrafter"/>
</dbReference>
<dbReference type="InterPro" id="IPR020568">
    <property type="entry name" value="Ribosomal_Su5_D2-typ_SF"/>
</dbReference>
<protein>
    <submittedName>
        <fullName evidence="3">YigZ family protein</fullName>
    </submittedName>
</protein>
<comment type="similarity">
    <text evidence="1">Belongs to the IMPACT family.</text>
</comment>
<dbReference type="PANTHER" id="PTHR16301:SF20">
    <property type="entry name" value="IMPACT FAMILY MEMBER YIGZ"/>
    <property type="match status" value="1"/>
</dbReference>
<reference evidence="3" key="2">
    <citation type="journal article" date="2021" name="PeerJ">
        <title>Extensive microbial diversity within the chicken gut microbiome revealed by metagenomics and culture.</title>
        <authorList>
            <person name="Gilroy R."/>
            <person name="Ravi A."/>
            <person name="Getino M."/>
            <person name="Pursley I."/>
            <person name="Horton D.L."/>
            <person name="Alikhan N.F."/>
            <person name="Baker D."/>
            <person name="Gharbi K."/>
            <person name="Hall N."/>
            <person name="Watson M."/>
            <person name="Adriaenssens E.M."/>
            <person name="Foster-Nyarko E."/>
            <person name="Jarju S."/>
            <person name="Secka A."/>
            <person name="Antonio M."/>
            <person name="Oren A."/>
            <person name="Chaudhuri R.R."/>
            <person name="La Ragione R."/>
            <person name="Hildebrand F."/>
            <person name="Pallen M.J."/>
        </authorList>
    </citation>
    <scope>NUCLEOTIDE SEQUENCE</scope>
    <source>
        <strain evidence="3">ChiGjej1B1-22543</strain>
    </source>
</reference>
<dbReference type="Gene3D" id="3.30.230.30">
    <property type="entry name" value="Impact, N-terminal domain"/>
    <property type="match status" value="1"/>
</dbReference>
<evidence type="ECO:0000313" key="4">
    <source>
        <dbReference type="Proteomes" id="UP000824070"/>
    </source>
</evidence>
<dbReference type="InterPro" id="IPR001498">
    <property type="entry name" value="Impact_N"/>
</dbReference>